<dbReference type="InterPro" id="IPR036063">
    <property type="entry name" value="Smr_dom_sf"/>
</dbReference>
<dbReference type="AlphaFoldDB" id="A0AAV4QUW8"/>
<feature type="domain" description="Smr" evidence="1">
    <location>
        <begin position="75"/>
        <end position="147"/>
    </location>
</feature>
<comment type="caution">
    <text evidence="2">The sequence shown here is derived from an EMBL/GenBank/DDBJ whole genome shotgun (WGS) entry which is preliminary data.</text>
</comment>
<dbReference type="InterPro" id="IPR002625">
    <property type="entry name" value="Smr_dom"/>
</dbReference>
<dbReference type="SMART" id="SM00463">
    <property type="entry name" value="SMR"/>
    <property type="match status" value="1"/>
</dbReference>
<keyword evidence="3" id="KW-1185">Reference proteome</keyword>
<dbReference type="SUPFAM" id="SSF160443">
    <property type="entry name" value="SMR domain-like"/>
    <property type="match status" value="1"/>
</dbReference>
<dbReference type="EMBL" id="BPLQ01004975">
    <property type="protein sequence ID" value="GIY11907.1"/>
    <property type="molecule type" value="Genomic_DNA"/>
</dbReference>
<proteinExistence type="predicted"/>
<organism evidence="2 3">
    <name type="scientific">Caerostris darwini</name>
    <dbReference type="NCBI Taxonomy" id="1538125"/>
    <lineage>
        <taxon>Eukaryota</taxon>
        <taxon>Metazoa</taxon>
        <taxon>Ecdysozoa</taxon>
        <taxon>Arthropoda</taxon>
        <taxon>Chelicerata</taxon>
        <taxon>Arachnida</taxon>
        <taxon>Araneae</taxon>
        <taxon>Araneomorphae</taxon>
        <taxon>Entelegynae</taxon>
        <taxon>Araneoidea</taxon>
        <taxon>Araneidae</taxon>
        <taxon>Caerostris</taxon>
    </lineage>
</organism>
<dbReference type="InterPro" id="IPR053020">
    <property type="entry name" value="Smr_domain_protein"/>
</dbReference>
<sequence length="175" mass="20311">HATDVLREFARKKSKEALEYKLLTDKLKQKKAPVGEVNRCEALREDAEIVKKSINSVAAELIFQEKNKKLVSTTIDLHGLHEDEAMAVLQRLFKSKYNFNYFRIITGKGNHSRYQIPVLRNAVERFCEEKNYVFKRAKHNEGVVEIWTRRIIADLQHQEMAEMGMNNARFCGNSG</sequence>
<protein>
    <recommendedName>
        <fullName evidence="1">Smr domain-containing protein</fullName>
    </recommendedName>
</protein>
<dbReference type="Gene3D" id="3.30.1370.110">
    <property type="match status" value="1"/>
</dbReference>
<evidence type="ECO:0000313" key="2">
    <source>
        <dbReference type="EMBL" id="GIY11907.1"/>
    </source>
</evidence>
<dbReference type="Pfam" id="PF01713">
    <property type="entry name" value="Smr"/>
    <property type="match status" value="1"/>
</dbReference>
<accession>A0AAV4QUW8</accession>
<dbReference type="Proteomes" id="UP001054837">
    <property type="component" value="Unassembled WGS sequence"/>
</dbReference>
<evidence type="ECO:0000259" key="1">
    <source>
        <dbReference type="PROSITE" id="PS50828"/>
    </source>
</evidence>
<reference evidence="2 3" key="1">
    <citation type="submission" date="2021-06" db="EMBL/GenBank/DDBJ databases">
        <title>Caerostris darwini draft genome.</title>
        <authorList>
            <person name="Kono N."/>
            <person name="Arakawa K."/>
        </authorList>
    </citation>
    <scope>NUCLEOTIDE SEQUENCE [LARGE SCALE GENOMIC DNA]</scope>
</reference>
<gene>
    <name evidence="2" type="ORF">CDAR_506681</name>
</gene>
<dbReference type="PANTHER" id="PTHR47417:SF1">
    <property type="entry name" value="SMR DOMAIN-CONTAINING PROTEIN YPL199C"/>
    <property type="match status" value="1"/>
</dbReference>
<dbReference type="PROSITE" id="PS50828">
    <property type="entry name" value="SMR"/>
    <property type="match status" value="1"/>
</dbReference>
<dbReference type="PANTHER" id="PTHR47417">
    <property type="entry name" value="SMR DOMAIN-CONTAINING PROTEIN YPL199C"/>
    <property type="match status" value="1"/>
</dbReference>
<name>A0AAV4QUW8_9ARAC</name>
<evidence type="ECO:0000313" key="3">
    <source>
        <dbReference type="Proteomes" id="UP001054837"/>
    </source>
</evidence>
<feature type="non-terminal residue" evidence="2">
    <location>
        <position position="1"/>
    </location>
</feature>